<dbReference type="EMBL" id="VDDA01000002">
    <property type="protein sequence ID" value="TNC15313.1"/>
    <property type="molecule type" value="Genomic_DNA"/>
</dbReference>
<evidence type="ECO:0000256" key="2">
    <source>
        <dbReference type="SAM" id="Phobius"/>
    </source>
</evidence>
<dbReference type="Proteomes" id="UP000305267">
    <property type="component" value="Unassembled WGS sequence"/>
</dbReference>
<reference evidence="3 4" key="1">
    <citation type="submission" date="2019-06" db="EMBL/GenBank/DDBJ databases">
        <title>Genome of Methylobacterium sp. 17Sr1-39.</title>
        <authorList>
            <person name="Seo T."/>
        </authorList>
    </citation>
    <scope>NUCLEOTIDE SEQUENCE [LARGE SCALE GENOMIC DNA]</scope>
    <source>
        <strain evidence="3 4">17Sr1-39</strain>
    </source>
</reference>
<comment type="caution">
    <text evidence="3">The sequence shown here is derived from an EMBL/GenBank/DDBJ whole genome shotgun (WGS) entry which is preliminary data.</text>
</comment>
<feature type="transmembrane region" description="Helical" evidence="2">
    <location>
        <begin position="31"/>
        <end position="48"/>
    </location>
</feature>
<dbReference type="OrthoDB" id="199424at2"/>
<organism evidence="3 4">
    <name type="scientific">Methylobacterium terricola</name>
    <dbReference type="NCBI Taxonomy" id="2583531"/>
    <lineage>
        <taxon>Bacteria</taxon>
        <taxon>Pseudomonadati</taxon>
        <taxon>Pseudomonadota</taxon>
        <taxon>Alphaproteobacteria</taxon>
        <taxon>Hyphomicrobiales</taxon>
        <taxon>Methylobacteriaceae</taxon>
        <taxon>Methylobacterium</taxon>
    </lineage>
</organism>
<dbReference type="AlphaFoldDB" id="A0A5C4LMK0"/>
<proteinExistence type="predicted"/>
<name>A0A5C4LMK0_9HYPH</name>
<evidence type="ECO:0000313" key="4">
    <source>
        <dbReference type="Proteomes" id="UP000305267"/>
    </source>
</evidence>
<dbReference type="RefSeq" id="WP_139034841.1">
    <property type="nucleotide sequence ID" value="NZ_VDDA01000002.1"/>
</dbReference>
<gene>
    <name evidence="3" type="ORF">FF100_07120</name>
</gene>
<keyword evidence="4" id="KW-1185">Reference proteome</keyword>
<sequence>MTKVGGHGRPGEQLFRHGRPSSCLILSGRDVFQILFSLLWTGFFVVSYRRAWRENGDLSFRIFGIPVLLAGLTITVGRFVLDVHLRNTLAPWHRHVDAKAFGASAPVPVRACLAPSNGSVRRRGGMRPCTTSSPVDASSSTGGAYGRERGPRPAPAMHNPAGS</sequence>
<evidence type="ECO:0000313" key="3">
    <source>
        <dbReference type="EMBL" id="TNC15313.1"/>
    </source>
</evidence>
<feature type="compositionally biased region" description="Polar residues" evidence="1">
    <location>
        <begin position="129"/>
        <end position="142"/>
    </location>
</feature>
<accession>A0A5C4LMK0</accession>
<keyword evidence="2" id="KW-0812">Transmembrane</keyword>
<keyword evidence="2" id="KW-1133">Transmembrane helix</keyword>
<evidence type="ECO:0000256" key="1">
    <source>
        <dbReference type="SAM" id="MobiDB-lite"/>
    </source>
</evidence>
<protein>
    <submittedName>
        <fullName evidence="3">Uncharacterized protein</fullName>
    </submittedName>
</protein>
<keyword evidence="2" id="KW-0472">Membrane</keyword>
<feature type="region of interest" description="Disordered" evidence="1">
    <location>
        <begin position="118"/>
        <end position="163"/>
    </location>
</feature>
<feature type="transmembrane region" description="Helical" evidence="2">
    <location>
        <begin position="60"/>
        <end position="81"/>
    </location>
</feature>